<dbReference type="EC" id="4.2.1.17" evidence="4"/>
<dbReference type="PROSITE" id="PS00067">
    <property type="entry name" value="3HCDH"/>
    <property type="match status" value="1"/>
</dbReference>
<comment type="pathway">
    <text evidence="1">Lipid metabolism; fatty acid beta-oxidation.</text>
</comment>
<dbReference type="PANTHER" id="PTHR43612">
    <property type="entry name" value="TRIFUNCTIONAL ENZYME SUBUNIT ALPHA"/>
    <property type="match status" value="1"/>
</dbReference>
<evidence type="ECO:0000256" key="13">
    <source>
        <dbReference type="ARBA" id="ARBA00049556"/>
    </source>
</evidence>
<evidence type="ECO:0000256" key="1">
    <source>
        <dbReference type="ARBA" id="ARBA00005005"/>
    </source>
</evidence>
<proteinExistence type="inferred from homology"/>
<keyword evidence="17" id="KW-1185">Reference proteome</keyword>
<evidence type="ECO:0000256" key="11">
    <source>
        <dbReference type="ARBA" id="ARBA00023239"/>
    </source>
</evidence>
<keyword evidence="8" id="KW-0520">NAD</keyword>
<accession>A0AAX4HV35</accession>
<keyword evidence="9" id="KW-0443">Lipid metabolism</keyword>
<dbReference type="Pfam" id="PF00378">
    <property type="entry name" value="ECH_1"/>
    <property type="match status" value="1"/>
</dbReference>
<protein>
    <recommendedName>
        <fullName evidence="4">enoyl-CoA hydratase</fullName>
        <ecNumber evidence="4">4.2.1.17</ecNumber>
    </recommendedName>
</protein>
<dbReference type="SUPFAM" id="SSF52096">
    <property type="entry name" value="ClpP/crotonase"/>
    <property type="match status" value="1"/>
</dbReference>
<gene>
    <name evidence="16" type="primary">fadB</name>
    <name evidence="16" type="ORF">SOO65_10275</name>
</gene>
<dbReference type="InterPro" id="IPR008927">
    <property type="entry name" value="6-PGluconate_DH-like_C_sf"/>
</dbReference>
<feature type="domain" description="3-hydroxyacyl-CoA dehydrogenase NAD binding" evidence="15">
    <location>
        <begin position="318"/>
        <end position="495"/>
    </location>
</feature>
<name>A0AAX4HV35_9BACT</name>
<dbReference type="InterPro" id="IPR006108">
    <property type="entry name" value="3HC_DH_C"/>
</dbReference>
<keyword evidence="7" id="KW-0560">Oxidoreductase</keyword>
<dbReference type="CDD" id="cd06558">
    <property type="entry name" value="crotonase-like"/>
    <property type="match status" value="1"/>
</dbReference>
<evidence type="ECO:0000256" key="6">
    <source>
        <dbReference type="ARBA" id="ARBA00022963"/>
    </source>
</evidence>
<dbReference type="GO" id="GO:0070403">
    <property type="term" value="F:NAD+ binding"/>
    <property type="evidence" value="ECO:0007669"/>
    <property type="project" value="InterPro"/>
</dbReference>
<keyword evidence="10" id="KW-0413">Isomerase</keyword>
<evidence type="ECO:0000256" key="9">
    <source>
        <dbReference type="ARBA" id="ARBA00023098"/>
    </source>
</evidence>
<evidence type="ECO:0000256" key="2">
    <source>
        <dbReference type="ARBA" id="ARBA00007005"/>
    </source>
</evidence>
<dbReference type="GO" id="GO:0016509">
    <property type="term" value="F:long-chain (3S)-3-hydroxyacyl-CoA dehydrogenase (NAD+) activity"/>
    <property type="evidence" value="ECO:0007669"/>
    <property type="project" value="TreeGrafter"/>
</dbReference>
<evidence type="ECO:0000256" key="12">
    <source>
        <dbReference type="ARBA" id="ARBA00023268"/>
    </source>
</evidence>
<dbReference type="Pfam" id="PF00725">
    <property type="entry name" value="3HCDH"/>
    <property type="match status" value="1"/>
</dbReference>
<evidence type="ECO:0000259" key="14">
    <source>
        <dbReference type="Pfam" id="PF00725"/>
    </source>
</evidence>
<evidence type="ECO:0000259" key="15">
    <source>
        <dbReference type="Pfam" id="PF02737"/>
    </source>
</evidence>
<dbReference type="Gene3D" id="1.10.1040.50">
    <property type="match status" value="1"/>
</dbReference>
<dbReference type="NCBIfam" id="TIGR02437">
    <property type="entry name" value="FadB"/>
    <property type="match status" value="1"/>
</dbReference>
<comment type="similarity">
    <text evidence="3">In the N-terminal section; belongs to the enoyl-CoA hydratase/isomerase family.</text>
</comment>
<dbReference type="Gene3D" id="3.40.50.720">
    <property type="entry name" value="NAD(P)-binding Rossmann-like Domain"/>
    <property type="match status" value="1"/>
</dbReference>
<dbReference type="InterPro" id="IPR006176">
    <property type="entry name" value="3-OHacyl-CoA_DH_NAD-bd"/>
</dbReference>
<comment type="catalytic activity">
    <reaction evidence="13">
        <text>a (3S)-3-hydroxyacyl-CoA + NAD(+) = a 3-oxoacyl-CoA + NADH + H(+)</text>
        <dbReference type="Rhea" id="RHEA:22432"/>
        <dbReference type="ChEBI" id="CHEBI:15378"/>
        <dbReference type="ChEBI" id="CHEBI:57318"/>
        <dbReference type="ChEBI" id="CHEBI:57540"/>
        <dbReference type="ChEBI" id="CHEBI:57945"/>
        <dbReference type="ChEBI" id="CHEBI:90726"/>
        <dbReference type="EC" id="1.1.1.35"/>
    </reaction>
</comment>
<dbReference type="Proteomes" id="UP001324634">
    <property type="component" value="Chromosome"/>
</dbReference>
<dbReference type="RefSeq" id="WP_321400035.1">
    <property type="nucleotide sequence ID" value="NZ_CP139487.1"/>
</dbReference>
<dbReference type="Pfam" id="PF02737">
    <property type="entry name" value="3HCDH_N"/>
    <property type="match status" value="1"/>
</dbReference>
<comment type="similarity">
    <text evidence="2">In the central section; belongs to the 3-hydroxyacyl-CoA dehydrogenase family.</text>
</comment>
<reference evidence="16 17" key="1">
    <citation type="submission" date="2023-11" db="EMBL/GenBank/DDBJ databases">
        <title>Peredibacter starrii A3.12.</title>
        <authorList>
            <person name="Mitchell R.J."/>
        </authorList>
    </citation>
    <scope>NUCLEOTIDE SEQUENCE [LARGE SCALE GENOMIC DNA]</scope>
    <source>
        <strain evidence="16 17">A3.12</strain>
    </source>
</reference>
<dbReference type="GO" id="GO:0036125">
    <property type="term" value="C:fatty acid beta-oxidation multienzyme complex"/>
    <property type="evidence" value="ECO:0007669"/>
    <property type="project" value="InterPro"/>
</dbReference>
<dbReference type="InterPro" id="IPR001753">
    <property type="entry name" value="Enoyl-CoA_hydra/iso"/>
</dbReference>
<evidence type="ECO:0000256" key="8">
    <source>
        <dbReference type="ARBA" id="ARBA00023027"/>
    </source>
</evidence>
<dbReference type="SUPFAM" id="SSF51735">
    <property type="entry name" value="NAD(P)-binding Rossmann-fold domains"/>
    <property type="match status" value="1"/>
</dbReference>
<evidence type="ECO:0000256" key="10">
    <source>
        <dbReference type="ARBA" id="ARBA00023235"/>
    </source>
</evidence>
<dbReference type="FunFam" id="3.40.50.720:FF:000009">
    <property type="entry name" value="Fatty oxidation complex, alpha subunit"/>
    <property type="match status" value="1"/>
</dbReference>
<keyword evidence="6" id="KW-0442">Lipid degradation</keyword>
<dbReference type="SUPFAM" id="SSF48179">
    <property type="entry name" value="6-phosphogluconate dehydrogenase C-terminal domain-like"/>
    <property type="match status" value="2"/>
</dbReference>
<dbReference type="EMBL" id="CP139487">
    <property type="protein sequence ID" value="WPU67139.1"/>
    <property type="molecule type" value="Genomic_DNA"/>
</dbReference>
<dbReference type="InterPro" id="IPR029045">
    <property type="entry name" value="ClpP/crotonase-like_dom_sf"/>
</dbReference>
<dbReference type="KEGG" id="psti:SOO65_10275"/>
<dbReference type="GO" id="GO:0006635">
    <property type="term" value="P:fatty acid beta-oxidation"/>
    <property type="evidence" value="ECO:0007669"/>
    <property type="project" value="TreeGrafter"/>
</dbReference>
<keyword evidence="11" id="KW-0456">Lyase</keyword>
<sequence length="714" mass="78605">MLFNGQAFRLETLPNDILKVVFDLKDQSTNVFNALALKELGEMLEVIKKQKARGLLFTSGKASGFVFGADVTEFLGHFKKTEDEMKTWIASINKIFNGYEDLPYPKVCLINGFALGGGCEITLTMDYRLASPKAAMGLPETKLGIIPGWGGTVRLPRLVGADHAIEWITGAKHYKAEEALKFGAIDGIIEDARLEEAGIKLIEKAIAGEMDWQARVNQKKSPLKLDKIESAMSFDGSKAFVAAMAGPNYPAPVKAVETMQKAARMNRDEALALEGETFAVCAKTKTAECLTQVFLGDQYLKKVSKSVTKNAKPTQMGAVLGAGIMGGGIAYQSASTGTPVLMKDIKHEQLDLGMNEAGKLLLKEVERKKMTPEKMAKVIAQITPTLSYADFGATQFVVEAVVENEKVKKSVLAEVEKSTSADTVLASNTSTISITKLAEGLARPDKFCGMHFFNPVHRMPLVEIIRGAKSSEETIAQAVNYAVQMGKTPIVVNDCAGFLVNRILFPYFKGFAHLIEDGVDFQRIDKVMEKFGWPMGPAYLLDVVGIDTGVHAAKIMADAFPDRMAYTSKTIMEVMYENKRFGQKNGVGFYEYEIDKKGKPVKKVNPAVYELIKTAVKKQIDITDEEIIMRMMIPMIVESSRCLEDKIVNTPVEVDMGLLLGLGFPPFRAGALKYADTIGLKKLEEESKKYQSIGHMYDFTPFMKGLAAENKTYY</sequence>
<dbReference type="GO" id="GO:0004165">
    <property type="term" value="F:delta(3)-delta(2)-enoyl-CoA isomerase activity"/>
    <property type="evidence" value="ECO:0007669"/>
    <property type="project" value="InterPro"/>
</dbReference>
<dbReference type="InterPro" id="IPR006180">
    <property type="entry name" value="3-OHacyl-CoA_DH_CS"/>
</dbReference>
<evidence type="ECO:0000313" key="16">
    <source>
        <dbReference type="EMBL" id="WPU67139.1"/>
    </source>
</evidence>
<dbReference type="GO" id="GO:0008692">
    <property type="term" value="F:3-hydroxybutyryl-CoA epimerase activity"/>
    <property type="evidence" value="ECO:0007669"/>
    <property type="project" value="InterPro"/>
</dbReference>
<keyword evidence="5" id="KW-0276">Fatty acid metabolism</keyword>
<dbReference type="NCBIfam" id="NF008727">
    <property type="entry name" value="PRK11730.1"/>
    <property type="match status" value="1"/>
</dbReference>
<organism evidence="16 17">
    <name type="scientific">Peredibacter starrii</name>
    <dbReference type="NCBI Taxonomy" id="28202"/>
    <lineage>
        <taxon>Bacteria</taxon>
        <taxon>Pseudomonadati</taxon>
        <taxon>Bdellovibrionota</taxon>
        <taxon>Bacteriovoracia</taxon>
        <taxon>Bacteriovoracales</taxon>
        <taxon>Bacteriovoracaceae</taxon>
        <taxon>Peredibacter</taxon>
    </lineage>
</organism>
<dbReference type="Gene3D" id="3.90.226.10">
    <property type="entry name" value="2-enoyl-CoA Hydratase, Chain A, domain 1"/>
    <property type="match status" value="1"/>
</dbReference>
<feature type="domain" description="3-hydroxyacyl-CoA dehydrogenase C-terminal" evidence="14">
    <location>
        <begin position="497"/>
        <end position="592"/>
    </location>
</feature>
<dbReference type="InterPro" id="IPR050136">
    <property type="entry name" value="FA_oxidation_alpha_subunit"/>
</dbReference>
<evidence type="ECO:0000256" key="7">
    <source>
        <dbReference type="ARBA" id="ARBA00023002"/>
    </source>
</evidence>
<dbReference type="GO" id="GO:0004300">
    <property type="term" value="F:enoyl-CoA hydratase activity"/>
    <property type="evidence" value="ECO:0007669"/>
    <property type="project" value="UniProtKB-EC"/>
</dbReference>
<evidence type="ECO:0000256" key="3">
    <source>
        <dbReference type="ARBA" id="ARBA00008750"/>
    </source>
</evidence>
<evidence type="ECO:0000313" key="17">
    <source>
        <dbReference type="Proteomes" id="UP001324634"/>
    </source>
</evidence>
<dbReference type="PANTHER" id="PTHR43612:SF3">
    <property type="entry name" value="TRIFUNCTIONAL ENZYME SUBUNIT ALPHA, MITOCHONDRIAL"/>
    <property type="match status" value="1"/>
</dbReference>
<evidence type="ECO:0000256" key="4">
    <source>
        <dbReference type="ARBA" id="ARBA00012076"/>
    </source>
</evidence>
<dbReference type="AlphaFoldDB" id="A0AAX4HV35"/>
<dbReference type="InterPro" id="IPR012799">
    <property type="entry name" value="FadB"/>
</dbReference>
<evidence type="ECO:0000256" key="5">
    <source>
        <dbReference type="ARBA" id="ARBA00022832"/>
    </source>
</evidence>
<keyword evidence="12" id="KW-0511">Multifunctional enzyme</keyword>
<dbReference type="InterPro" id="IPR036291">
    <property type="entry name" value="NAD(P)-bd_dom_sf"/>
</dbReference>